<sequence length="350" mass="38177">MRLKTLLFIALAALGLGVAQVQPNQTQAASGAAYTVSPVIPDNQRTSVSSYFDLVVKPGATQPITVAVTNATAGVRHIKVSLTHAYTQDNGEIGYKPNGRTDSSAQYRVDQLGQKSQVVTLAGHQTKRVTVNLKIPEQGFNGVLLGGLYLVDKEETAGSTGDGVQFKNRYATLVGIQLQTSTGAINNVKPDLKLKAVGAGIQSNQPGVLATVQNPMPTYWGKMLFTAKVYKRNSNTVVMKRTASGYTTAPNSHFDFGITQKDGLTPGDYTLDLLVTGPHGRWHWKRNFSILTEQAQKINKKLALKTPFVMPWWGWILIGIGIVLLLGLLWWLILLLLRRKKDAQAENTPQ</sequence>
<name>A0ABW4BER0_9LACO</name>
<evidence type="ECO:0000313" key="6">
    <source>
        <dbReference type="Proteomes" id="UP001597199"/>
    </source>
</evidence>
<keyword evidence="1" id="KW-0472">Membrane</keyword>
<organism evidence="5 6">
    <name type="scientific">Lacticaseibacillus suilingensis</name>
    <dbReference type="NCBI Taxonomy" id="2799577"/>
    <lineage>
        <taxon>Bacteria</taxon>
        <taxon>Bacillati</taxon>
        <taxon>Bacillota</taxon>
        <taxon>Bacilli</taxon>
        <taxon>Lactobacillales</taxon>
        <taxon>Lactobacillaceae</taxon>
        <taxon>Lacticaseibacillus</taxon>
    </lineage>
</organism>
<proteinExistence type="predicted"/>
<evidence type="ECO:0000256" key="1">
    <source>
        <dbReference type="SAM" id="Phobius"/>
    </source>
</evidence>
<evidence type="ECO:0000256" key="2">
    <source>
        <dbReference type="SAM" id="SignalP"/>
    </source>
</evidence>
<keyword evidence="1" id="KW-1133">Transmembrane helix</keyword>
<feature type="domain" description="WxL Interacting Protein peptidoglycan binding" evidence="3">
    <location>
        <begin position="34"/>
        <end position="150"/>
    </location>
</feature>
<dbReference type="Pfam" id="PF11797">
    <property type="entry name" value="WxLIP_HBD"/>
    <property type="match status" value="1"/>
</dbReference>
<feature type="signal peptide" evidence="2">
    <location>
        <begin position="1"/>
        <end position="21"/>
    </location>
</feature>
<dbReference type="Pfam" id="PF06030">
    <property type="entry name" value="WxLIP_PGBD"/>
    <property type="match status" value="1"/>
</dbReference>
<protein>
    <submittedName>
        <fullName evidence="5">DUF916 and DUF3324 domain-containing protein</fullName>
    </submittedName>
</protein>
<reference evidence="6" key="1">
    <citation type="journal article" date="2019" name="Int. J. Syst. Evol. Microbiol.">
        <title>The Global Catalogue of Microorganisms (GCM) 10K type strain sequencing project: providing services to taxonomists for standard genome sequencing and annotation.</title>
        <authorList>
            <consortium name="The Broad Institute Genomics Platform"/>
            <consortium name="The Broad Institute Genome Sequencing Center for Infectious Disease"/>
            <person name="Wu L."/>
            <person name="Ma J."/>
        </authorList>
    </citation>
    <scope>NUCLEOTIDE SEQUENCE [LARGE SCALE GENOMIC DNA]</scope>
    <source>
        <strain evidence="6">CCM 9110</strain>
    </source>
</reference>
<comment type="caution">
    <text evidence="5">The sequence shown here is derived from an EMBL/GenBank/DDBJ whole genome shotgun (WGS) entry which is preliminary data.</text>
</comment>
<dbReference type="InterPro" id="IPR010317">
    <property type="entry name" value="WxLIP_PGBD"/>
</dbReference>
<dbReference type="InterPro" id="IPR021759">
    <property type="entry name" value="WxLIP_HBD"/>
</dbReference>
<feature type="chain" id="PRO_5045851200" evidence="2">
    <location>
        <begin position="22"/>
        <end position="350"/>
    </location>
</feature>
<dbReference type="EMBL" id="JBHTOA010000019">
    <property type="protein sequence ID" value="MFD1398553.1"/>
    <property type="molecule type" value="Genomic_DNA"/>
</dbReference>
<evidence type="ECO:0000259" key="3">
    <source>
        <dbReference type="Pfam" id="PF06030"/>
    </source>
</evidence>
<gene>
    <name evidence="5" type="ORF">ACFQ41_04455</name>
</gene>
<feature type="domain" description="WxL Interacting Protein host binding" evidence="4">
    <location>
        <begin position="163"/>
        <end position="300"/>
    </location>
</feature>
<keyword evidence="6" id="KW-1185">Reference proteome</keyword>
<keyword evidence="2" id="KW-0732">Signal</keyword>
<evidence type="ECO:0000259" key="4">
    <source>
        <dbReference type="Pfam" id="PF11797"/>
    </source>
</evidence>
<keyword evidence="1" id="KW-0812">Transmembrane</keyword>
<dbReference type="Proteomes" id="UP001597199">
    <property type="component" value="Unassembled WGS sequence"/>
</dbReference>
<dbReference type="RefSeq" id="WP_204119562.1">
    <property type="nucleotide sequence ID" value="NZ_BOLV01000018.1"/>
</dbReference>
<accession>A0ABW4BER0</accession>
<feature type="transmembrane region" description="Helical" evidence="1">
    <location>
        <begin position="312"/>
        <end position="337"/>
    </location>
</feature>
<evidence type="ECO:0000313" key="5">
    <source>
        <dbReference type="EMBL" id="MFD1398553.1"/>
    </source>
</evidence>